<feature type="transmembrane region" description="Helical" evidence="1">
    <location>
        <begin position="55"/>
        <end position="76"/>
    </location>
</feature>
<dbReference type="RefSeq" id="WP_013683338.1">
    <property type="nucleotide sequence ID" value="NC_015320.1"/>
</dbReference>
<organism evidence="2 3">
    <name type="scientific">Archaeoglobus veneficus (strain DSM 11195 / SNP6)</name>
    <dbReference type="NCBI Taxonomy" id="693661"/>
    <lineage>
        <taxon>Archaea</taxon>
        <taxon>Methanobacteriati</taxon>
        <taxon>Methanobacteriota</taxon>
        <taxon>Archaeoglobi</taxon>
        <taxon>Archaeoglobales</taxon>
        <taxon>Archaeoglobaceae</taxon>
        <taxon>Archaeoglobus</taxon>
    </lineage>
</organism>
<name>F2KR29_ARCVS</name>
<proteinExistence type="predicted"/>
<keyword evidence="1" id="KW-0812">Transmembrane</keyword>
<dbReference type="KEGG" id="ave:Arcve_0646"/>
<evidence type="ECO:0008006" key="4">
    <source>
        <dbReference type="Google" id="ProtNLM"/>
    </source>
</evidence>
<keyword evidence="1" id="KW-1133">Transmembrane helix</keyword>
<dbReference type="AlphaFoldDB" id="F2KR29"/>
<dbReference type="InterPro" id="IPR046289">
    <property type="entry name" value="DUF6326"/>
</dbReference>
<keyword evidence="3" id="KW-1185">Reference proteome</keyword>
<dbReference type="EMBL" id="CP002588">
    <property type="protein sequence ID" value="AEA46666.1"/>
    <property type="molecule type" value="Genomic_DNA"/>
</dbReference>
<reference evidence="2 3" key="1">
    <citation type="submission" date="2011-03" db="EMBL/GenBank/DDBJ databases">
        <title>The complete genome of Archaeoglobus veneficus SNP6.</title>
        <authorList>
            <consortium name="US DOE Joint Genome Institute (JGI-PGF)"/>
            <person name="Lucas S."/>
            <person name="Copeland A."/>
            <person name="Lapidus A."/>
            <person name="Bruce D."/>
            <person name="Goodwin L."/>
            <person name="Pitluck S."/>
            <person name="Kyrpides N."/>
            <person name="Mavromatis K."/>
            <person name="Pagani I."/>
            <person name="Ivanova N."/>
            <person name="Mikhailova N."/>
            <person name="Lu M."/>
            <person name="Detter J.C."/>
            <person name="Tapia R."/>
            <person name="Han C."/>
            <person name="Land M."/>
            <person name="Hauser L."/>
            <person name="Markowitz V."/>
            <person name="Cheng J.-F."/>
            <person name="Hugenholtz P."/>
            <person name="Woyke T."/>
            <person name="Wu D."/>
            <person name="Spring S."/>
            <person name="Brambilla E."/>
            <person name="Klenk H.-P."/>
            <person name="Eisen J.A."/>
        </authorList>
    </citation>
    <scope>NUCLEOTIDE SEQUENCE [LARGE SCALE GENOMIC DNA]</scope>
    <source>
        <strain>SNP6</strain>
    </source>
</reference>
<dbReference type="HOGENOM" id="CLU_150007_0_0_2"/>
<sequence>MNSNRKTTEMEDRKVILSTLWIFAMFNYVYADILTLFEPGMLEEIMTGSVGGIQFTQGFLLGAAILMETAIAMVLLSRVLKYRANRWANISAGTIHTAAVSLSMFLGTPALHYMFFGTIEIACTLFIIWYAWTWPNPEG</sequence>
<evidence type="ECO:0000313" key="2">
    <source>
        <dbReference type="EMBL" id="AEA46666.1"/>
    </source>
</evidence>
<dbReference type="STRING" id="693661.Arcve_0646"/>
<dbReference type="Proteomes" id="UP000008136">
    <property type="component" value="Chromosome"/>
</dbReference>
<feature type="transmembrane region" description="Helical" evidence="1">
    <location>
        <begin position="88"/>
        <end position="107"/>
    </location>
</feature>
<dbReference type="OrthoDB" id="359182at2157"/>
<feature type="transmembrane region" description="Helical" evidence="1">
    <location>
        <begin position="113"/>
        <end position="132"/>
    </location>
</feature>
<accession>F2KR29</accession>
<dbReference type="Pfam" id="PF19851">
    <property type="entry name" value="DUF6326"/>
    <property type="match status" value="1"/>
</dbReference>
<evidence type="ECO:0000313" key="3">
    <source>
        <dbReference type="Proteomes" id="UP000008136"/>
    </source>
</evidence>
<evidence type="ECO:0000256" key="1">
    <source>
        <dbReference type="SAM" id="Phobius"/>
    </source>
</evidence>
<keyword evidence="1" id="KW-0472">Membrane</keyword>
<dbReference type="GeneID" id="10393743"/>
<protein>
    <recommendedName>
        <fullName evidence="4">DUF4345 domain-containing protein</fullName>
    </recommendedName>
</protein>
<dbReference type="eggNOG" id="arCOG06733">
    <property type="taxonomic scope" value="Archaea"/>
</dbReference>
<gene>
    <name evidence="2" type="ordered locus">Arcve_0646</name>
</gene>